<feature type="domain" description="Multidrug resistance protein MdtA-like C-terminal permuted SH3" evidence="6">
    <location>
        <begin position="214"/>
        <end position="271"/>
    </location>
</feature>
<gene>
    <name evidence="7" type="ORF">ACFODW_12450</name>
</gene>
<sequence>MMKKWLFGIVAVLLIALLAACTEEDSAENETEEESAVAVETAEVEEGNLIVDRLVSGRMSPSESAPVMLQAAGEVDTLEVSEGDQVEEDDLLATVVTQAGTQNIRAPRDGEVMNLSVEEGDMASTEEPLAVIADMSEMTVESTVTAQVRSLLSVGDTLKAEVEGEEYEAEVTTIRSMPDDTGLYPVEAVITNEEGQFLPGMIVELTIPETLVEDALIIPTAGLVEEDGNTYVYVVEDDRALKKEVTAVEVQTEEAAIEGEVEPGDEVVVTGQSNLSDDDTVEVVEGE</sequence>
<evidence type="ECO:0000256" key="3">
    <source>
        <dbReference type="ARBA" id="ARBA00022448"/>
    </source>
</evidence>
<feature type="chain" id="PRO_5045809049" evidence="4">
    <location>
        <begin position="28"/>
        <end position="287"/>
    </location>
</feature>
<dbReference type="PANTHER" id="PTHR30469">
    <property type="entry name" value="MULTIDRUG RESISTANCE PROTEIN MDTA"/>
    <property type="match status" value="1"/>
</dbReference>
<accession>A0ABV7A8H7</accession>
<dbReference type="Proteomes" id="UP001595387">
    <property type="component" value="Unassembled WGS sequence"/>
</dbReference>
<dbReference type="InterPro" id="IPR011053">
    <property type="entry name" value="Single_hybrid_motif"/>
</dbReference>
<dbReference type="NCBIfam" id="TIGR01730">
    <property type="entry name" value="RND_mfp"/>
    <property type="match status" value="1"/>
</dbReference>
<evidence type="ECO:0000259" key="6">
    <source>
        <dbReference type="Pfam" id="PF25967"/>
    </source>
</evidence>
<proteinExistence type="inferred from homology"/>
<dbReference type="PROSITE" id="PS51257">
    <property type="entry name" value="PROKAR_LIPOPROTEIN"/>
    <property type="match status" value="1"/>
</dbReference>
<dbReference type="RefSeq" id="WP_390306939.1">
    <property type="nucleotide sequence ID" value="NZ_JBHRRZ010000031.1"/>
</dbReference>
<evidence type="ECO:0000313" key="7">
    <source>
        <dbReference type="EMBL" id="MFC2949143.1"/>
    </source>
</evidence>
<dbReference type="SUPFAM" id="SSF51230">
    <property type="entry name" value="Single hybrid motif"/>
    <property type="match status" value="1"/>
</dbReference>
<evidence type="ECO:0000313" key="8">
    <source>
        <dbReference type="Proteomes" id="UP001595387"/>
    </source>
</evidence>
<keyword evidence="4" id="KW-0732">Signal</keyword>
<dbReference type="Pfam" id="PF25967">
    <property type="entry name" value="RND-MFP_C"/>
    <property type="match status" value="1"/>
</dbReference>
<evidence type="ECO:0000256" key="1">
    <source>
        <dbReference type="ARBA" id="ARBA00004196"/>
    </source>
</evidence>
<dbReference type="Gene3D" id="2.40.420.20">
    <property type="match status" value="1"/>
</dbReference>
<comment type="subcellular location">
    <subcellularLocation>
        <location evidence="1">Cell envelope</location>
    </subcellularLocation>
</comment>
<feature type="domain" description="Multidrug resistance protein MdtA-like barrel-sandwich hybrid" evidence="5">
    <location>
        <begin position="65"/>
        <end position="132"/>
    </location>
</feature>
<dbReference type="InterPro" id="IPR006143">
    <property type="entry name" value="RND_pump_MFP"/>
</dbReference>
<protein>
    <submittedName>
        <fullName evidence="7">Efflux RND transporter periplasmic adaptor subunit</fullName>
    </submittedName>
</protein>
<dbReference type="EMBL" id="JBHRRZ010000031">
    <property type="protein sequence ID" value="MFC2949143.1"/>
    <property type="molecule type" value="Genomic_DNA"/>
</dbReference>
<evidence type="ECO:0000256" key="2">
    <source>
        <dbReference type="ARBA" id="ARBA00009477"/>
    </source>
</evidence>
<keyword evidence="3" id="KW-0813">Transport</keyword>
<evidence type="ECO:0000259" key="5">
    <source>
        <dbReference type="Pfam" id="PF25917"/>
    </source>
</evidence>
<keyword evidence="8" id="KW-1185">Reference proteome</keyword>
<feature type="signal peptide" evidence="4">
    <location>
        <begin position="1"/>
        <end position="27"/>
    </location>
</feature>
<organism evidence="7 8">
    <name type="scientific">Virgibacillus sediminis</name>
    <dbReference type="NCBI Taxonomy" id="202260"/>
    <lineage>
        <taxon>Bacteria</taxon>
        <taxon>Bacillati</taxon>
        <taxon>Bacillota</taxon>
        <taxon>Bacilli</taxon>
        <taxon>Bacillales</taxon>
        <taxon>Bacillaceae</taxon>
        <taxon>Virgibacillus</taxon>
    </lineage>
</organism>
<reference evidence="8" key="1">
    <citation type="journal article" date="2019" name="Int. J. Syst. Evol. Microbiol.">
        <title>The Global Catalogue of Microorganisms (GCM) 10K type strain sequencing project: providing services to taxonomists for standard genome sequencing and annotation.</title>
        <authorList>
            <consortium name="The Broad Institute Genomics Platform"/>
            <consortium name="The Broad Institute Genome Sequencing Center for Infectious Disease"/>
            <person name="Wu L."/>
            <person name="Ma J."/>
        </authorList>
    </citation>
    <scope>NUCLEOTIDE SEQUENCE [LARGE SCALE GENOMIC DNA]</scope>
    <source>
        <strain evidence="8">KCTC 13193</strain>
    </source>
</reference>
<comment type="caution">
    <text evidence="7">The sequence shown here is derived from an EMBL/GenBank/DDBJ whole genome shotgun (WGS) entry which is preliminary data.</text>
</comment>
<dbReference type="InterPro" id="IPR058627">
    <property type="entry name" value="MdtA-like_C"/>
</dbReference>
<evidence type="ECO:0000256" key="4">
    <source>
        <dbReference type="SAM" id="SignalP"/>
    </source>
</evidence>
<name>A0ABV7A8H7_9BACI</name>
<dbReference type="Gene3D" id="2.40.50.100">
    <property type="match status" value="1"/>
</dbReference>
<dbReference type="PANTHER" id="PTHR30469:SF33">
    <property type="entry name" value="SLR1207 PROTEIN"/>
    <property type="match status" value="1"/>
</dbReference>
<comment type="similarity">
    <text evidence="2">Belongs to the membrane fusion protein (MFP) (TC 8.A.1) family.</text>
</comment>
<dbReference type="InterPro" id="IPR058625">
    <property type="entry name" value="MdtA-like_BSH"/>
</dbReference>
<dbReference type="Pfam" id="PF25917">
    <property type="entry name" value="BSH_RND"/>
    <property type="match status" value="1"/>
</dbReference>
<dbReference type="CDD" id="cd06849">
    <property type="entry name" value="lipoyl_domain"/>
    <property type="match status" value="1"/>
</dbReference>